<gene>
    <name evidence="1" type="ORF">ONZ43_g4114</name>
</gene>
<sequence length="277" mass="30604">MGGFQKWLDKRLAIISYTVEASDASEDTGNSARTTGSVTRDMSGKKTGGAAGRPKRQLSDNNDPDDLPGGGDDNGRDGGGNKRAKKGQTETQRWNDIYLLLFPGADRNAIPSPYPDYDETATRSKNFERYKRVEKRIKKELPRLVRQRVERKFDKVEADMLHGINDIIRNCLADFFRNNMSQDEGSSATTPQTASRATTPGLTPIEEPHAPPPDHSVSPEIDISYLLDDHDLCFPGGLSLFDFDPQFDMNNGVDGYGVDKVSLDSGYVSTSTMTGFR</sequence>
<reference evidence="1" key="1">
    <citation type="submission" date="2022-11" db="EMBL/GenBank/DDBJ databases">
        <title>Genome Sequence of Nemania bipapillata.</title>
        <authorList>
            <person name="Buettner E."/>
        </authorList>
    </citation>
    <scope>NUCLEOTIDE SEQUENCE</scope>
    <source>
        <strain evidence="1">CP14</strain>
    </source>
</reference>
<comment type="caution">
    <text evidence="1">The sequence shown here is derived from an EMBL/GenBank/DDBJ whole genome shotgun (WGS) entry which is preliminary data.</text>
</comment>
<dbReference type="Proteomes" id="UP001153334">
    <property type="component" value="Unassembled WGS sequence"/>
</dbReference>
<protein>
    <submittedName>
        <fullName evidence="1">Uncharacterized protein</fullName>
    </submittedName>
</protein>
<evidence type="ECO:0000313" key="1">
    <source>
        <dbReference type="EMBL" id="KAJ8117831.1"/>
    </source>
</evidence>
<dbReference type="EMBL" id="JAPESX010001061">
    <property type="protein sequence ID" value="KAJ8117831.1"/>
    <property type="molecule type" value="Genomic_DNA"/>
</dbReference>
<accession>A0ACC2IRH5</accession>
<organism evidence="1 2">
    <name type="scientific">Nemania bipapillata</name>
    <dbReference type="NCBI Taxonomy" id="110536"/>
    <lineage>
        <taxon>Eukaryota</taxon>
        <taxon>Fungi</taxon>
        <taxon>Dikarya</taxon>
        <taxon>Ascomycota</taxon>
        <taxon>Pezizomycotina</taxon>
        <taxon>Sordariomycetes</taxon>
        <taxon>Xylariomycetidae</taxon>
        <taxon>Xylariales</taxon>
        <taxon>Xylariaceae</taxon>
        <taxon>Nemania</taxon>
    </lineage>
</organism>
<evidence type="ECO:0000313" key="2">
    <source>
        <dbReference type="Proteomes" id="UP001153334"/>
    </source>
</evidence>
<name>A0ACC2IRH5_9PEZI</name>
<keyword evidence="2" id="KW-1185">Reference proteome</keyword>
<proteinExistence type="predicted"/>